<dbReference type="Pfam" id="PF00126">
    <property type="entry name" value="HTH_1"/>
    <property type="match status" value="1"/>
</dbReference>
<dbReference type="PRINTS" id="PR00039">
    <property type="entry name" value="HTHLYSR"/>
</dbReference>
<accession>A0A917T9V5</accession>
<dbReference type="SUPFAM" id="SSF46785">
    <property type="entry name" value="Winged helix' DNA-binding domain"/>
    <property type="match status" value="1"/>
</dbReference>
<dbReference type="Proteomes" id="UP000649829">
    <property type="component" value="Unassembled WGS sequence"/>
</dbReference>
<dbReference type="InterPro" id="IPR036390">
    <property type="entry name" value="WH_DNA-bd_sf"/>
</dbReference>
<dbReference type="Gene3D" id="3.40.190.290">
    <property type="match status" value="1"/>
</dbReference>
<comment type="caution">
    <text evidence="7">The sequence shown here is derived from an EMBL/GenBank/DDBJ whole genome shotgun (WGS) entry which is preliminary data.</text>
</comment>
<evidence type="ECO:0000313" key="7">
    <source>
        <dbReference type="EMBL" id="GGM15788.1"/>
    </source>
</evidence>
<protein>
    <submittedName>
        <fullName evidence="7">LysR family transcriptional regulator</fullName>
    </submittedName>
</protein>
<evidence type="ECO:0000256" key="3">
    <source>
        <dbReference type="ARBA" id="ARBA00023125"/>
    </source>
</evidence>
<gene>
    <name evidence="7" type="ORF">GCM10011534_42220</name>
</gene>
<evidence type="ECO:0000313" key="8">
    <source>
        <dbReference type="Proteomes" id="UP000649829"/>
    </source>
</evidence>
<keyword evidence="5" id="KW-0804">Transcription</keyword>
<keyword evidence="8" id="KW-1185">Reference proteome</keyword>
<dbReference type="Gene3D" id="1.10.10.10">
    <property type="entry name" value="Winged helix-like DNA-binding domain superfamily/Winged helix DNA-binding domain"/>
    <property type="match status" value="1"/>
</dbReference>
<comment type="similarity">
    <text evidence="1">Belongs to the LysR transcriptional regulatory family.</text>
</comment>
<dbReference type="GO" id="GO:0003700">
    <property type="term" value="F:DNA-binding transcription factor activity"/>
    <property type="evidence" value="ECO:0007669"/>
    <property type="project" value="InterPro"/>
</dbReference>
<evidence type="ECO:0000259" key="6">
    <source>
        <dbReference type="PROSITE" id="PS50931"/>
    </source>
</evidence>
<dbReference type="InterPro" id="IPR005119">
    <property type="entry name" value="LysR_subst-bd"/>
</dbReference>
<dbReference type="AlphaFoldDB" id="A0A917T9V5"/>
<dbReference type="RefSeq" id="WP_028286670.1">
    <property type="nucleotide sequence ID" value="NZ_BMLF01000007.1"/>
</dbReference>
<dbReference type="PROSITE" id="PS50931">
    <property type="entry name" value="HTH_LYSR"/>
    <property type="match status" value="1"/>
</dbReference>
<dbReference type="EMBL" id="BMLF01000007">
    <property type="protein sequence ID" value="GGM15788.1"/>
    <property type="molecule type" value="Genomic_DNA"/>
</dbReference>
<keyword evidence="3" id="KW-0238">DNA-binding</keyword>
<dbReference type="GO" id="GO:0003677">
    <property type="term" value="F:DNA binding"/>
    <property type="evidence" value="ECO:0007669"/>
    <property type="project" value="UniProtKB-KW"/>
</dbReference>
<evidence type="ECO:0000256" key="4">
    <source>
        <dbReference type="ARBA" id="ARBA00023159"/>
    </source>
</evidence>
<evidence type="ECO:0000256" key="5">
    <source>
        <dbReference type="ARBA" id="ARBA00023163"/>
    </source>
</evidence>
<evidence type="ECO:0000256" key="1">
    <source>
        <dbReference type="ARBA" id="ARBA00009437"/>
    </source>
</evidence>
<evidence type="ECO:0000256" key="2">
    <source>
        <dbReference type="ARBA" id="ARBA00023015"/>
    </source>
</evidence>
<dbReference type="GO" id="GO:2000142">
    <property type="term" value="P:regulation of DNA-templated transcription initiation"/>
    <property type="evidence" value="ECO:0007669"/>
    <property type="project" value="TreeGrafter"/>
</dbReference>
<reference evidence="7" key="2">
    <citation type="submission" date="2020-09" db="EMBL/GenBank/DDBJ databases">
        <authorList>
            <person name="Sun Q."/>
            <person name="Zhou Y."/>
        </authorList>
    </citation>
    <scope>NUCLEOTIDE SEQUENCE</scope>
    <source>
        <strain evidence="7">CGMCC 1.6293</strain>
    </source>
</reference>
<dbReference type="FunFam" id="1.10.10.10:FF:000001">
    <property type="entry name" value="LysR family transcriptional regulator"/>
    <property type="match status" value="1"/>
</dbReference>
<sequence>MDTRKLRYFLAIVEEGAFSRAAGRLNVAQPALSLHVRRMEEALGTPLLIREPQGVRVTEAGDLLARRARAVLSELDRTEEELKSFGREPSGTVRIGLPGTISGILSVPLIAETRARYPRIKLIIAEAMSGFVRDWLHDGRVDLAVLYAELREPGVRSEVLLREELVLLRPPGPTAAPLPPEALKDLPLILPSNPHGLRKMIEADLPGMTLDPVIEVDSYASIKKLVAAGYGCSVLPYHTVVDEVARGALQALPFAGPGLSRHACLAYASARPLTGAAEAVSLLLKEVVAGLIRDETWAGARQIDG</sequence>
<reference evidence="7" key="1">
    <citation type="journal article" date="2014" name="Int. J. Syst. Evol. Microbiol.">
        <title>Complete genome sequence of Corynebacterium casei LMG S-19264T (=DSM 44701T), isolated from a smear-ripened cheese.</title>
        <authorList>
            <consortium name="US DOE Joint Genome Institute (JGI-PGF)"/>
            <person name="Walter F."/>
            <person name="Albersmeier A."/>
            <person name="Kalinowski J."/>
            <person name="Ruckert C."/>
        </authorList>
    </citation>
    <scope>NUCLEOTIDE SEQUENCE</scope>
    <source>
        <strain evidence="7">CGMCC 1.6293</strain>
    </source>
</reference>
<dbReference type="SUPFAM" id="SSF53850">
    <property type="entry name" value="Periplasmic binding protein-like II"/>
    <property type="match status" value="1"/>
</dbReference>
<feature type="domain" description="HTH lysR-type" evidence="6">
    <location>
        <begin position="1"/>
        <end position="58"/>
    </location>
</feature>
<dbReference type="PANTHER" id="PTHR30293:SF0">
    <property type="entry name" value="NITROGEN ASSIMILATION REGULATORY PROTEIN NAC"/>
    <property type="match status" value="1"/>
</dbReference>
<dbReference type="Pfam" id="PF03466">
    <property type="entry name" value="LysR_substrate"/>
    <property type="match status" value="1"/>
</dbReference>
<dbReference type="InterPro" id="IPR036388">
    <property type="entry name" value="WH-like_DNA-bd_sf"/>
</dbReference>
<keyword evidence="4" id="KW-0010">Activator</keyword>
<proteinExistence type="inferred from homology"/>
<dbReference type="PANTHER" id="PTHR30293">
    <property type="entry name" value="TRANSCRIPTIONAL REGULATORY PROTEIN NAC-RELATED"/>
    <property type="match status" value="1"/>
</dbReference>
<keyword evidence="2" id="KW-0805">Transcription regulation</keyword>
<name>A0A917T9V5_9RHOB</name>
<dbReference type="InterPro" id="IPR000847">
    <property type="entry name" value="LysR_HTH_N"/>
</dbReference>
<organism evidence="7 8">
    <name type="scientific">Pseudooceanicola nanhaiensis</name>
    <dbReference type="NCBI Taxonomy" id="375761"/>
    <lineage>
        <taxon>Bacteria</taxon>
        <taxon>Pseudomonadati</taxon>
        <taxon>Pseudomonadota</taxon>
        <taxon>Alphaproteobacteria</taxon>
        <taxon>Rhodobacterales</taxon>
        <taxon>Paracoccaceae</taxon>
        <taxon>Pseudooceanicola</taxon>
    </lineage>
</organism>